<feature type="region of interest" description="Disordered" evidence="1">
    <location>
        <begin position="1"/>
        <end position="26"/>
    </location>
</feature>
<sequence>MSDIEDEDLFASNSPQQEPSGLTPNTNKDVILLPHSAWDEVCKHKTKRTFHENGLILSTFEIRKMWDNRTVIAEIREAFQNKIPDDVSVELLMACGTKLVSPKLREGQELNGFMIHKVFKSKALYIRPGRDLPFQFESTDSDDCVEINTSTASNNFQAGGYMCTRSKGNQISTQPPATPHASSDTTSTATLLSAPQAWSDIATEAEPPEEPSACGGSGNGVATSACGVAGRTDHYAAYLSIMGSTSDLRSSDEEDLNQAIMASLESHAYVATFY</sequence>
<dbReference type="AlphaFoldDB" id="A0AAV1Q624"/>
<feature type="compositionally biased region" description="Polar residues" evidence="1">
    <location>
        <begin position="11"/>
        <end position="26"/>
    </location>
</feature>
<organism evidence="2 3">
    <name type="scientific">Scomber scombrus</name>
    <name type="common">Atlantic mackerel</name>
    <name type="synonym">Scomber vernalis</name>
    <dbReference type="NCBI Taxonomy" id="13677"/>
    <lineage>
        <taxon>Eukaryota</taxon>
        <taxon>Metazoa</taxon>
        <taxon>Chordata</taxon>
        <taxon>Craniata</taxon>
        <taxon>Vertebrata</taxon>
        <taxon>Euteleostomi</taxon>
        <taxon>Actinopterygii</taxon>
        <taxon>Neopterygii</taxon>
        <taxon>Teleostei</taxon>
        <taxon>Neoteleostei</taxon>
        <taxon>Acanthomorphata</taxon>
        <taxon>Pelagiaria</taxon>
        <taxon>Scombriformes</taxon>
        <taxon>Scombridae</taxon>
        <taxon>Scomber</taxon>
    </lineage>
</organism>
<evidence type="ECO:0000313" key="2">
    <source>
        <dbReference type="EMBL" id="CAK6979927.1"/>
    </source>
</evidence>
<reference evidence="2 3" key="1">
    <citation type="submission" date="2024-01" db="EMBL/GenBank/DDBJ databases">
        <authorList>
            <person name="Alioto T."/>
            <person name="Alioto T."/>
            <person name="Gomez Garrido J."/>
        </authorList>
    </citation>
    <scope>NUCLEOTIDE SEQUENCE [LARGE SCALE GENOMIC DNA]</scope>
</reference>
<name>A0AAV1Q624_SCOSC</name>
<feature type="region of interest" description="Disordered" evidence="1">
    <location>
        <begin position="167"/>
        <end position="189"/>
    </location>
</feature>
<evidence type="ECO:0000313" key="3">
    <source>
        <dbReference type="Proteomes" id="UP001314229"/>
    </source>
</evidence>
<accession>A0AAV1Q624</accession>
<proteinExistence type="predicted"/>
<comment type="caution">
    <text evidence="2">The sequence shown here is derived from an EMBL/GenBank/DDBJ whole genome shotgun (WGS) entry which is preliminary data.</text>
</comment>
<evidence type="ECO:0000256" key="1">
    <source>
        <dbReference type="SAM" id="MobiDB-lite"/>
    </source>
</evidence>
<keyword evidence="3" id="KW-1185">Reference proteome</keyword>
<dbReference type="Proteomes" id="UP001314229">
    <property type="component" value="Unassembled WGS sequence"/>
</dbReference>
<dbReference type="EMBL" id="CAWUFR010000628">
    <property type="protein sequence ID" value="CAK6979927.1"/>
    <property type="molecule type" value="Genomic_DNA"/>
</dbReference>
<gene>
    <name evidence="2" type="ORF">FSCOSCO3_A001432</name>
</gene>
<feature type="compositionally biased region" description="Low complexity" evidence="1">
    <location>
        <begin position="179"/>
        <end position="189"/>
    </location>
</feature>
<protein>
    <submittedName>
        <fullName evidence="2">Uncharacterized protein LOC121630806</fullName>
    </submittedName>
</protein>